<dbReference type="GO" id="GO:0008168">
    <property type="term" value="F:methyltransferase activity"/>
    <property type="evidence" value="ECO:0007669"/>
    <property type="project" value="UniProtKB-KW"/>
</dbReference>
<organism evidence="5 6">
    <name type="scientific">Cryptolaemus montrouzieri</name>
    <dbReference type="NCBI Taxonomy" id="559131"/>
    <lineage>
        <taxon>Eukaryota</taxon>
        <taxon>Metazoa</taxon>
        <taxon>Ecdysozoa</taxon>
        <taxon>Arthropoda</taxon>
        <taxon>Hexapoda</taxon>
        <taxon>Insecta</taxon>
        <taxon>Pterygota</taxon>
        <taxon>Neoptera</taxon>
        <taxon>Endopterygota</taxon>
        <taxon>Coleoptera</taxon>
        <taxon>Polyphaga</taxon>
        <taxon>Cucujiformia</taxon>
        <taxon>Coccinelloidea</taxon>
        <taxon>Coccinellidae</taxon>
        <taxon>Scymninae</taxon>
        <taxon>Scymnini</taxon>
        <taxon>Cryptolaemus</taxon>
    </lineage>
</organism>
<dbReference type="EMBL" id="JABFTP020000185">
    <property type="protein sequence ID" value="KAL3286692.1"/>
    <property type="molecule type" value="Genomic_DNA"/>
</dbReference>
<reference evidence="5 6" key="1">
    <citation type="journal article" date="2021" name="BMC Biol.">
        <title>Horizontally acquired antibacterial genes associated with adaptive radiation of ladybird beetles.</title>
        <authorList>
            <person name="Li H.S."/>
            <person name="Tang X.F."/>
            <person name="Huang Y.H."/>
            <person name="Xu Z.Y."/>
            <person name="Chen M.L."/>
            <person name="Du X.Y."/>
            <person name="Qiu B.Y."/>
            <person name="Chen P.T."/>
            <person name="Zhang W."/>
            <person name="Slipinski A."/>
            <person name="Escalona H.E."/>
            <person name="Waterhouse R.M."/>
            <person name="Zwick A."/>
            <person name="Pang H."/>
        </authorList>
    </citation>
    <scope>NUCLEOTIDE SEQUENCE [LARGE SCALE GENOMIC DNA]</scope>
    <source>
        <strain evidence="5">SYSU2018</strain>
    </source>
</reference>
<dbReference type="InterPro" id="IPR007848">
    <property type="entry name" value="Small_mtfrase_dom"/>
</dbReference>
<keyword evidence="3" id="KW-0949">S-adenosyl-L-methionine</keyword>
<dbReference type="Pfam" id="PF05175">
    <property type="entry name" value="MTS"/>
    <property type="match status" value="1"/>
</dbReference>
<evidence type="ECO:0000313" key="5">
    <source>
        <dbReference type="EMBL" id="KAL3286692.1"/>
    </source>
</evidence>
<dbReference type="AlphaFoldDB" id="A0ABD2P7J9"/>
<dbReference type="InterPro" id="IPR052190">
    <property type="entry name" value="Euk-Arch_PrmC-MTase"/>
</dbReference>
<protein>
    <recommendedName>
        <fullName evidence="4">Methyltransferase small domain-containing protein</fullName>
    </recommendedName>
</protein>
<dbReference type="CDD" id="cd02440">
    <property type="entry name" value="AdoMet_MTases"/>
    <property type="match status" value="1"/>
</dbReference>
<keyword evidence="2" id="KW-0808">Transferase</keyword>
<evidence type="ECO:0000256" key="1">
    <source>
        <dbReference type="ARBA" id="ARBA00022603"/>
    </source>
</evidence>
<dbReference type="SUPFAM" id="SSF53335">
    <property type="entry name" value="S-adenosyl-L-methionine-dependent methyltransferases"/>
    <property type="match status" value="1"/>
</dbReference>
<proteinExistence type="predicted"/>
<feature type="domain" description="Methyltransferase small" evidence="4">
    <location>
        <begin position="45"/>
        <end position="116"/>
    </location>
</feature>
<dbReference type="GO" id="GO:0032259">
    <property type="term" value="P:methylation"/>
    <property type="evidence" value="ECO:0007669"/>
    <property type="project" value="UniProtKB-KW"/>
</dbReference>
<evidence type="ECO:0000313" key="6">
    <source>
        <dbReference type="Proteomes" id="UP001516400"/>
    </source>
</evidence>
<keyword evidence="1" id="KW-0489">Methyltransferase</keyword>
<evidence type="ECO:0000256" key="3">
    <source>
        <dbReference type="ARBA" id="ARBA00022691"/>
    </source>
</evidence>
<accession>A0ABD2P7J9</accession>
<dbReference type="Proteomes" id="UP001516400">
    <property type="component" value="Unassembled WGS sequence"/>
</dbReference>
<name>A0ABD2P7J9_9CUCU</name>
<dbReference type="InterPro" id="IPR029063">
    <property type="entry name" value="SAM-dependent_MTases_sf"/>
</dbReference>
<evidence type="ECO:0000259" key="4">
    <source>
        <dbReference type="Pfam" id="PF05175"/>
    </source>
</evidence>
<gene>
    <name evidence="5" type="ORF">HHI36_001187</name>
</gene>
<keyword evidence="6" id="KW-1185">Reference proteome</keyword>
<sequence>MSLSTPIYDLTAFQNVYEPREDTFFLLDVLESEIAYLKYFNPLFVLEIGSGSGVVITSLSFIFHNKCVYFATDINPEACVATLNTARINKSTLEILNTDLDNGFKGGIFDLLLFNPLMW</sequence>
<dbReference type="PANTHER" id="PTHR45875">
    <property type="entry name" value="METHYLTRANSFERASE N6AMT1"/>
    <property type="match status" value="1"/>
</dbReference>
<evidence type="ECO:0000256" key="2">
    <source>
        <dbReference type="ARBA" id="ARBA00022679"/>
    </source>
</evidence>
<dbReference type="Gene3D" id="3.40.50.150">
    <property type="entry name" value="Vaccinia Virus protein VP39"/>
    <property type="match status" value="1"/>
</dbReference>
<dbReference type="PANTHER" id="PTHR45875:SF1">
    <property type="entry name" value="METHYLTRANSFERASE N6AMT1"/>
    <property type="match status" value="1"/>
</dbReference>
<comment type="caution">
    <text evidence="5">The sequence shown here is derived from an EMBL/GenBank/DDBJ whole genome shotgun (WGS) entry which is preliminary data.</text>
</comment>